<protein>
    <submittedName>
        <fullName evidence="1">Uncharacterized protein</fullName>
    </submittedName>
</protein>
<comment type="caution">
    <text evidence="1">The sequence shown here is derived from an EMBL/GenBank/DDBJ whole genome shotgun (WGS) entry which is preliminary data.</text>
</comment>
<dbReference type="AlphaFoldDB" id="A0A5B7I180"/>
<keyword evidence="2" id="KW-1185">Reference proteome</keyword>
<evidence type="ECO:0000313" key="1">
    <source>
        <dbReference type="EMBL" id="MPC74484.1"/>
    </source>
</evidence>
<name>A0A5B7I180_PORTR</name>
<reference evidence="1 2" key="1">
    <citation type="submission" date="2019-05" db="EMBL/GenBank/DDBJ databases">
        <title>Another draft genome of Portunus trituberculatus and its Hox gene families provides insights of decapod evolution.</title>
        <authorList>
            <person name="Jeong J.-H."/>
            <person name="Song I."/>
            <person name="Kim S."/>
            <person name="Choi T."/>
            <person name="Kim D."/>
            <person name="Ryu S."/>
            <person name="Kim W."/>
        </authorList>
    </citation>
    <scope>NUCLEOTIDE SEQUENCE [LARGE SCALE GENOMIC DNA]</scope>
    <source>
        <tissue evidence="1">Muscle</tissue>
    </source>
</reference>
<proteinExistence type="predicted"/>
<accession>A0A5B7I180</accession>
<dbReference type="Proteomes" id="UP000324222">
    <property type="component" value="Unassembled WGS sequence"/>
</dbReference>
<organism evidence="1 2">
    <name type="scientific">Portunus trituberculatus</name>
    <name type="common">Swimming crab</name>
    <name type="synonym">Neptunus trituberculatus</name>
    <dbReference type="NCBI Taxonomy" id="210409"/>
    <lineage>
        <taxon>Eukaryota</taxon>
        <taxon>Metazoa</taxon>
        <taxon>Ecdysozoa</taxon>
        <taxon>Arthropoda</taxon>
        <taxon>Crustacea</taxon>
        <taxon>Multicrustacea</taxon>
        <taxon>Malacostraca</taxon>
        <taxon>Eumalacostraca</taxon>
        <taxon>Eucarida</taxon>
        <taxon>Decapoda</taxon>
        <taxon>Pleocyemata</taxon>
        <taxon>Brachyura</taxon>
        <taxon>Eubrachyura</taxon>
        <taxon>Portunoidea</taxon>
        <taxon>Portunidae</taxon>
        <taxon>Portuninae</taxon>
        <taxon>Portunus</taxon>
    </lineage>
</organism>
<dbReference type="EMBL" id="VSRR010039013">
    <property type="protein sequence ID" value="MPC74484.1"/>
    <property type="molecule type" value="Genomic_DNA"/>
</dbReference>
<sequence length="82" mass="8361">MGVLLSLAAAPQPAGTSCYLSVLCIAPWCICGAVVPGPRGVALRVSLQEGFTFGKNPVGLQHTPVGNLALSCFHRGSGLLGR</sequence>
<gene>
    <name evidence="1" type="ORF">E2C01_068843</name>
</gene>
<evidence type="ECO:0000313" key="2">
    <source>
        <dbReference type="Proteomes" id="UP000324222"/>
    </source>
</evidence>